<reference evidence="2" key="1">
    <citation type="submission" date="2020-02" db="EMBL/GenBank/DDBJ databases">
        <authorList>
            <person name="Meier V. D."/>
        </authorList>
    </citation>
    <scope>NUCLEOTIDE SEQUENCE</scope>
    <source>
        <strain evidence="2">AVDCRST_MAG13</strain>
    </source>
</reference>
<sequence length="72" mass="7576">MDRPPAGLCTSCSWQRLVGTTRGSVFSLCGRHRTDPRYAKYPRIPVAACPGFEPAGGEAGDGARGRPDGRAG</sequence>
<name>A0A6J4S0R2_9ACTN</name>
<proteinExistence type="predicted"/>
<accession>A0A6J4S0R2</accession>
<dbReference type="EMBL" id="CADCVO010000173">
    <property type="protein sequence ID" value="CAA9480467.1"/>
    <property type="molecule type" value="Genomic_DNA"/>
</dbReference>
<evidence type="ECO:0000313" key="2">
    <source>
        <dbReference type="EMBL" id="CAA9480467.1"/>
    </source>
</evidence>
<gene>
    <name evidence="2" type="ORF">AVDCRST_MAG13-1132</name>
</gene>
<dbReference type="AlphaFoldDB" id="A0A6J4S0R2"/>
<evidence type="ECO:0000256" key="1">
    <source>
        <dbReference type="SAM" id="MobiDB-lite"/>
    </source>
</evidence>
<protein>
    <submittedName>
        <fullName evidence="2">Uncharacterized protein</fullName>
    </submittedName>
</protein>
<feature type="compositionally biased region" description="Basic and acidic residues" evidence="1">
    <location>
        <begin position="61"/>
        <end position="72"/>
    </location>
</feature>
<feature type="region of interest" description="Disordered" evidence="1">
    <location>
        <begin position="51"/>
        <end position="72"/>
    </location>
</feature>
<organism evidence="2">
    <name type="scientific">uncultured Solirubrobacteraceae bacterium</name>
    <dbReference type="NCBI Taxonomy" id="1162706"/>
    <lineage>
        <taxon>Bacteria</taxon>
        <taxon>Bacillati</taxon>
        <taxon>Actinomycetota</taxon>
        <taxon>Thermoleophilia</taxon>
        <taxon>Solirubrobacterales</taxon>
        <taxon>Solirubrobacteraceae</taxon>
        <taxon>environmental samples</taxon>
    </lineage>
</organism>